<accession>A0A2S7SSL7</accession>
<evidence type="ECO:0000313" key="2">
    <source>
        <dbReference type="Proteomes" id="UP000239872"/>
    </source>
</evidence>
<dbReference type="InterPro" id="IPR011467">
    <property type="entry name" value="DUF1573"/>
</dbReference>
<dbReference type="EMBL" id="PPSL01000005">
    <property type="protein sequence ID" value="PQJ09903.1"/>
    <property type="molecule type" value="Genomic_DNA"/>
</dbReference>
<dbReference type="PANTHER" id="PTHR37833:SF1">
    <property type="entry name" value="SIGNAL PEPTIDE PROTEIN"/>
    <property type="match status" value="1"/>
</dbReference>
<dbReference type="Pfam" id="PF07610">
    <property type="entry name" value="DUF1573"/>
    <property type="match status" value="1"/>
</dbReference>
<gene>
    <name evidence="1" type="ORF">CJD36_017810</name>
</gene>
<reference evidence="1 2" key="1">
    <citation type="submission" date="2018-01" db="EMBL/GenBank/DDBJ databases">
        <title>A novel member of the phylum Bacteroidetes isolated from glacier ice.</title>
        <authorList>
            <person name="Liu Q."/>
            <person name="Xin Y.-H."/>
        </authorList>
    </citation>
    <scope>NUCLEOTIDE SEQUENCE [LARGE SCALE GENOMIC DNA]</scope>
    <source>
        <strain evidence="1 2">RB1R16</strain>
    </source>
</reference>
<sequence length="140" mass="14373">MNDGTALSTAAPEKTAPASTLKASDMAFADVNHDFGTVQEGPDATTKFTFVNKGTEAIVIQKAQASCGCTVPTYSKEPIAPGAEGVIDVAFHTLGKPAGGFQKTVTVTTNAGVQILTIKGSVEKAPTTSVPENNSMIKTN</sequence>
<keyword evidence="2" id="KW-1185">Reference proteome</keyword>
<dbReference type="InterPro" id="IPR013783">
    <property type="entry name" value="Ig-like_fold"/>
</dbReference>
<organism evidence="1 2">
    <name type="scientific">Flavipsychrobacter stenotrophus</name>
    <dbReference type="NCBI Taxonomy" id="2077091"/>
    <lineage>
        <taxon>Bacteria</taxon>
        <taxon>Pseudomonadati</taxon>
        <taxon>Bacteroidota</taxon>
        <taxon>Chitinophagia</taxon>
        <taxon>Chitinophagales</taxon>
        <taxon>Chitinophagaceae</taxon>
        <taxon>Flavipsychrobacter</taxon>
    </lineage>
</organism>
<dbReference type="AlphaFoldDB" id="A0A2S7SSL7"/>
<name>A0A2S7SSL7_9BACT</name>
<dbReference type="PANTHER" id="PTHR37833">
    <property type="entry name" value="LIPOPROTEIN-RELATED"/>
    <property type="match status" value="1"/>
</dbReference>
<dbReference type="Proteomes" id="UP000239872">
    <property type="component" value="Unassembled WGS sequence"/>
</dbReference>
<dbReference type="Gene3D" id="2.60.40.10">
    <property type="entry name" value="Immunoglobulins"/>
    <property type="match status" value="1"/>
</dbReference>
<evidence type="ECO:0000313" key="1">
    <source>
        <dbReference type="EMBL" id="PQJ09903.1"/>
    </source>
</evidence>
<comment type="caution">
    <text evidence="1">The sequence shown here is derived from an EMBL/GenBank/DDBJ whole genome shotgun (WGS) entry which is preliminary data.</text>
</comment>
<protein>
    <submittedName>
        <fullName evidence="1">DUF1573 domain-containing protein</fullName>
    </submittedName>
</protein>
<dbReference type="OrthoDB" id="826619at2"/>
<proteinExistence type="predicted"/>